<keyword evidence="2" id="KW-0210">Decarboxylase</keyword>
<evidence type="ECO:0000256" key="6">
    <source>
        <dbReference type="ARBA" id="ARBA00023145"/>
    </source>
</evidence>
<dbReference type="GO" id="GO:0004014">
    <property type="term" value="F:adenosylmethionine decarboxylase activity"/>
    <property type="evidence" value="ECO:0007669"/>
    <property type="project" value="UniProtKB-EC"/>
</dbReference>
<evidence type="ECO:0000256" key="4">
    <source>
        <dbReference type="ARBA" id="ARBA00023066"/>
    </source>
</evidence>
<evidence type="ECO:0000256" key="2">
    <source>
        <dbReference type="ARBA" id="ARBA00022793"/>
    </source>
</evidence>
<evidence type="ECO:0000256" key="1">
    <source>
        <dbReference type="ARBA" id="ARBA00001928"/>
    </source>
</evidence>
<organism evidence="10 11">
    <name type="scientific">Peribacillus frigoritolerans</name>
    <dbReference type="NCBI Taxonomy" id="450367"/>
    <lineage>
        <taxon>Bacteria</taxon>
        <taxon>Bacillati</taxon>
        <taxon>Bacillota</taxon>
        <taxon>Bacilli</taxon>
        <taxon>Bacillales</taxon>
        <taxon>Bacillaceae</taxon>
        <taxon>Peribacillus</taxon>
    </lineage>
</organism>
<dbReference type="InterPro" id="IPR016067">
    <property type="entry name" value="S-AdoMet_deCO2ase_core"/>
</dbReference>
<dbReference type="InterPro" id="IPR042284">
    <property type="entry name" value="AdoMetDC_N"/>
</dbReference>
<evidence type="ECO:0000256" key="5">
    <source>
        <dbReference type="ARBA" id="ARBA00023115"/>
    </source>
</evidence>
<dbReference type="Proteomes" id="UP000680045">
    <property type="component" value="Unassembled WGS sequence"/>
</dbReference>
<dbReference type="Pfam" id="PF02675">
    <property type="entry name" value="AdoMet_dc"/>
    <property type="match status" value="1"/>
</dbReference>
<proteinExistence type="predicted"/>
<keyword evidence="6" id="KW-0865">Zymogen</keyword>
<evidence type="ECO:0000313" key="11">
    <source>
        <dbReference type="Proteomes" id="UP000680045"/>
    </source>
</evidence>
<dbReference type="InterPro" id="IPR003826">
    <property type="entry name" value="AdoMetDC_fam_prok"/>
</dbReference>
<evidence type="ECO:0000256" key="8">
    <source>
        <dbReference type="ARBA" id="ARBA00023270"/>
    </source>
</evidence>
<sequence>MDSNGQHFIIDAKECEAEILNDAKLLERILTKAVSDLGMEILNTHFHSFYLTG</sequence>
<keyword evidence="7 10" id="KW-0456">Lyase</keyword>
<keyword evidence="4" id="KW-0745">Spermidine biosynthesis</keyword>
<keyword evidence="9" id="KW-0670">Pyruvate</keyword>
<evidence type="ECO:0000256" key="7">
    <source>
        <dbReference type="ARBA" id="ARBA00023239"/>
    </source>
</evidence>
<reference evidence="10" key="1">
    <citation type="submission" date="2021-04" db="EMBL/GenBank/DDBJ databases">
        <title>Whole genome sequencing of Enterococci isolates from hospitalized patients.</title>
        <authorList>
            <person name="Ogoti B.M."/>
            <person name="Onyambu F.G."/>
        </authorList>
    </citation>
    <scope>NUCLEOTIDE SEQUENCE</scope>
    <source>
        <strain evidence="10">242</strain>
    </source>
</reference>
<gene>
    <name evidence="10" type="ORF">KEH51_09045</name>
</gene>
<dbReference type="SUPFAM" id="SSF56276">
    <property type="entry name" value="S-adenosylmethionine decarboxylase"/>
    <property type="match status" value="1"/>
</dbReference>
<dbReference type="GO" id="GO:0008295">
    <property type="term" value="P:spermidine biosynthetic process"/>
    <property type="evidence" value="ECO:0007669"/>
    <property type="project" value="UniProtKB-KW"/>
</dbReference>
<keyword evidence="3" id="KW-0068">Autocatalytic cleavage</keyword>
<evidence type="ECO:0000313" key="10">
    <source>
        <dbReference type="EMBL" id="MBR8644609.1"/>
    </source>
</evidence>
<keyword evidence="8" id="KW-0704">Schiff base</keyword>
<dbReference type="EC" id="4.1.1.50" evidence="10"/>
<dbReference type="EMBL" id="JAGTPW010000012">
    <property type="protein sequence ID" value="MBR8644609.1"/>
    <property type="molecule type" value="Genomic_DNA"/>
</dbReference>
<protein>
    <submittedName>
        <fullName evidence="10">S-adenosylmethionine decarboxylase</fullName>
        <ecNumber evidence="10">4.1.1.50</ecNumber>
    </submittedName>
</protein>
<name>A0A941JAB7_9BACI</name>
<accession>A0A941JAB7</accession>
<dbReference type="AlphaFoldDB" id="A0A941JAB7"/>
<evidence type="ECO:0000256" key="3">
    <source>
        <dbReference type="ARBA" id="ARBA00022813"/>
    </source>
</evidence>
<dbReference type="Gene3D" id="3.30.360.110">
    <property type="entry name" value="S-adenosylmethionine decarboxylase domain"/>
    <property type="match status" value="1"/>
</dbReference>
<comment type="caution">
    <text evidence="10">The sequence shown here is derived from an EMBL/GenBank/DDBJ whole genome shotgun (WGS) entry which is preliminary data.</text>
</comment>
<evidence type="ECO:0000256" key="9">
    <source>
        <dbReference type="ARBA" id="ARBA00023317"/>
    </source>
</evidence>
<comment type="cofactor">
    <cofactor evidence="1">
        <name>pyruvate</name>
        <dbReference type="ChEBI" id="CHEBI:15361"/>
    </cofactor>
</comment>
<keyword evidence="5" id="KW-0620">Polyamine biosynthesis</keyword>